<feature type="transmembrane region" description="Helical" evidence="2">
    <location>
        <begin position="336"/>
        <end position="355"/>
    </location>
</feature>
<dbReference type="InterPro" id="IPR008984">
    <property type="entry name" value="SMAD_FHA_dom_sf"/>
</dbReference>
<evidence type="ECO:0000313" key="4">
    <source>
        <dbReference type="EMBL" id="MBB6677112.1"/>
    </source>
</evidence>
<gene>
    <name evidence="4" type="ORF">H4Q31_07205</name>
</gene>
<keyword evidence="5" id="KW-1185">Reference proteome</keyword>
<proteinExistence type="predicted"/>
<evidence type="ECO:0000259" key="3">
    <source>
        <dbReference type="PROSITE" id="PS50006"/>
    </source>
</evidence>
<protein>
    <submittedName>
        <fullName evidence="4">FHA domain-containing protein</fullName>
    </submittedName>
</protein>
<dbReference type="Gene3D" id="2.60.200.20">
    <property type="match status" value="1"/>
</dbReference>
<feature type="region of interest" description="Disordered" evidence="1">
    <location>
        <begin position="366"/>
        <end position="450"/>
    </location>
</feature>
<keyword evidence="2" id="KW-0812">Transmembrane</keyword>
<dbReference type="PROSITE" id="PS50006">
    <property type="entry name" value="FHA_DOMAIN"/>
    <property type="match status" value="1"/>
</dbReference>
<feature type="compositionally biased region" description="Basic and acidic residues" evidence="1">
    <location>
        <begin position="245"/>
        <end position="256"/>
    </location>
</feature>
<dbReference type="Proteomes" id="UP000574133">
    <property type="component" value="Unassembled WGS sequence"/>
</dbReference>
<evidence type="ECO:0000256" key="2">
    <source>
        <dbReference type="SAM" id="Phobius"/>
    </source>
</evidence>
<dbReference type="CDD" id="cd00060">
    <property type="entry name" value="FHA"/>
    <property type="match status" value="1"/>
</dbReference>
<feature type="region of interest" description="Disordered" evidence="1">
    <location>
        <begin position="226"/>
        <end position="256"/>
    </location>
</feature>
<accession>A0A841T855</accession>
<keyword evidence="2" id="KW-0472">Membrane</keyword>
<reference evidence="4 5" key="1">
    <citation type="submission" date="2020-08" db="EMBL/GenBank/DDBJ databases">
        <title>Cohnella phylogeny.</title>
        <authorList>
            <person name="Dunlap C."/>
        </authorList>
    </citation>
    <scope>NUCLEOTIDE SEQUENCE [LARGE SCALE GENOMIC DNA]</scope>
    <source>
        <strain evidence="4 5">DSM 103658</strain>
    </source>
</reference>
<comment type="caution">
    <text evidence="4">The sequence shown here is derived from an EMBL/GenBank/DDBJ whole genome shotgun (WGS) entry which is preliminary data.</text>
</comment>
<dbReference type="AlphaFoldDB" id="A0A841T855"/>
<dbReference type="SUPFAM" id="SSF49879">
    <property type="entry name" value="SMAD/FHA domain"/>
    <property type="match status" value="1"/>
</dbReference>
<dbReference type="Pfam" id="PF00498">
    <property type="entry name" value="FHA"/>
    <property type="match status" value="1"/>
</dbReference>
<evidence type="ECO:0000256" key="1">
    <source>
        <dbReference type="SAM" id="MobiDB-lite"/>
    </source>
</evidence>
<organism evidence="4 5">
    <name type="scientific">Cohnella lubricantis</name>
    <dbReference type="NCBI Taxonomy" id="2163172"/>
    <lineage>
        <taxon>Bacteria</taxon>
        <taxon>Bacillati</taxon>
        <taxon>Bacillota</taxon>
        <taxon>Bacilli</taxon>
        <taxon>Bacillales</taxon>
        <taxon>Paenibacillaceae</taxon>
        <taxon>Cohnella</taxon>
    </lineage>
</organism>
<dbReference type="SMART" id="SM00240">
    <property type="entry name" value="FHA"/>
    <property type="match status" value="1"/>
</dbReference>
<feature type="domain" description="FHA" evidence="3">
    <location>
        <begin position="494"/>
        <end position="544"/>
    </location>
</feature>
<evidence type="ECO:0000313" key="5">
    <source>
        <dbReference type="Proteomes" id="UP000574133"/>
    </source>
</evidence>
<dbReference type="InterPro" id="IPR000253">
    <property type="entry name" value="FHA_dom"/>
</dbReference>
<name>A0A841T855_9BACL</name>
<keyword evidence="2" id="KW-1133">Transmembrane helix</keyword>
<sequence length="570" mass="62612">MDGYKVRFEHGRGHRMVLEGEPPIGSGEIDAIQYQMLRNCDITGLLTLETEEMDGSASLRYSLSGRRMLSHALRSIRWSMADALTALCRLADVMEMGREYMLDLERYILDDDYIFVGEGWHDLAFTYLPLWRQTASASVASGIEKLIVRWMMNVDTPDGIAMQQLLRLASSPDFSPAKLREYARQYLTGTVFSSRTDSQSGRTGEPAGTTQAAAGVHAGPLAPKREEAFSPAPSAPEWEAGELAASRERSGISETRESKSSWSFGLRGHGGEQASQGLSGWLGEERLWDGEEDKTGSSVTSSEASSRRRIWLLAGAAAMTAAVWRFAYLPHPSSRGLLLSFGLTFLAAGACFLLWDGKLARKDRSFRRQTGQSSSAIDDKPQWPQQSKPDPDEEARAETASAAIPELASPERRPRRFGGGPASPSAAWQSSLVYDRTEPRDDEPEAGTSWLDASMNGTRLLSGAEETATPQRRYYLEWDSEGGKRRIPLTGVSLVIGRSPEAAQHIDDTEGVSRAHLEILSGDAAWQARDLGSRNGSWLNGVPMAPYEIYPLNKGDSIQVASSLYRYGEA</sequence>
<dbReference type="RefSeq" id="WP_185178398.1">
    <property type="nucleotide sequence ID" value="NZ_CBCSEP010000001.1"/>
</dbReference>
<feature type="transmembrane region" description="Helical" evidence="2">
    <location>
        <begin position="310"/>
        <end position="330"/>
    </location>
</feature>
<dbReference type="InterPro" id="IPR045962">
    <property type="entry name" value="DUF6382"/>
</dbReference>
<dbReference type="EMBL" id="JACJVN010000027">
    <property type="protein sequence ID" value="MBB6677112.1"/>
    <property type="molecule type" value="Genomic_DNA"/>
</dbReference>
<dbReference type="Pfam" id="PF19909">
    <property type="entry name" value="DUF6382"/>
    <property type="match status" value="1"/>
</dbReference>